<protein>
    <submittedName>
        <fullName evidence="4">Putative flagellar synthesis regulator FleN</fullName>
    </submittedName>
</protein>
<dbReference type="GO" id="GO:0005524">
    <property type="term" value="F:ATP binding"/>
    <property type="evidence" value="ECO:0007669"/>
    <property type="project" value="UniProtKB-KW"/>
</dbReference>
<keyword evidence="2" id="KW-0067">ATP-binding</keyword>
<reference key="1">
    <citation type="submission" date="2009-08" db="EMBL/GenBank/DDBJ databases">
        <title>The genome sequence of Spirochaeta thermophila DSM6192.</title>
        <authorList>
            <person name="Angelov A."/>
            <person name="Mientus M."/>
            <person name="Wittenberg S."/>
            <person name="Lehmann R."/>
            <person name="Liesegang H."/>
            <person name="Daniel R."/>
            <person name="Liebl W."/>
        </authorList>
    </citation>
    <scope>NUCLEOTIDE SEQUENCE</scope>
    <source>
        <strain>DSM 6192</strain>
    </source>
</reference>
<dbReference type="Proteomes" id="UP000001296">
    <property type="component" value="Chromosome"/>
</dbReference>
<dbReference type="eggNOG" id="COG0455">
    <property type="taxonomic scope" value="Bacteria"/>
</dbReference>
<sequence length="384" mass="43030">MHIFPIASGKGGVGKSLIATNLAIALAQAGKEVVLVDLDLGGSNLHLMLGIPAPRGIGSFLTTPGLSFQDIVGPTQYERLRFVPGDAEIPGVANLTAGQKKKLLSHLRKLHADYLIIDLGAGTHINTLDFFLMSNNGIIVTTPTPTATVNAYLFLKNVIFRLLYLSCKRGSEGYQYLKRLEKEGKAFQELYLPKLAELIKEVDPESYEQFTRSLSSFHPRLILNMLEQPQDTVRAQRLRRSCQQYLGIDIEHLGIIYRDDLQDIALSSKLPILVYKPDSVLSQAVYRIADKLLQIGEEETSLLDIEEIDESFQEADVEAQIDFENKMEYVEELLHTGTLTMGDLVETVKMQQMEINRLRKENQFLKAQLVKAIQNGFLPETRGK</sequence>
<dbReference type="Pfam" id="PF10609">
    <property type="entry name" value="ParA"/>
    <property type="match status" value="1"/>
</dbReference>
<keyword evidence="4" id="KW-0969">Cilium</keyword>
<accession>E0RTE7</accession>
<dbReference type="SUPFAM" id="SSF52540">
    <property type="entry name" value="P-loop containing nucleoside triphosphate hydrolases"/>
    <property type="match status" value="1"/>
</dbReference>
<dbReference type="HOGENOM" id="CLU_037612_0_2_12"/>
<evidence type="ECO:0000313" key="4">
    <source>
        <dbReference type="EMBL" id="ADN01013.1"/>
    </source>
</evidence>
<feature type="coiled-coil region" evidence="3">
    <location>
        <begin position="341"/>
        <end position="375"/>
    </location>
</feature>
<name>E0RTE7_WINT6</name>
<organism evidence="4 5">
    <name type="scientific">Winmispira thermophila (strain ATCC 49972 / DSM 6192 / RI 19.B1)</name>
    <name type="common">Spirochaeta thermophila</name>
    <dbReference type="NCBI Taxonomy" id="665571"/>
    <lineage>
        <taxon>Bacteria</taxon>
        <taxon>Pseudomonadati</taxon>
        <taxon>Spirochaetota</taxon>
        <taxon>Spirochaetia</taxon>
        <taxon>Winmispirales</taxon>
        <taxon>Winmispiraceae</taxon>
        <taxon>Winmispira</taxon>
    </lineage>
</organism>
<keyword evidence="1" id="KW-0547">Nucleotide-binding</keyword>
<dbReference type="KEGG" id="sta:STHERM_c00370"/>
<evidence type="ECO:0000256" key="1">
    <source>
        <dbReference type="ARBA" id="ARBA00022741"/>
    </source>
</evidence>
<evidence type="ECO:0000313" key="5">
    <source>
        <dbReference type="Proteomes" id="UP000001296"/>
    </source>
</evidence>
<gene>
    <name evidence="4" type="primary">fleN1</name>
    <name evidence="4" type="ordered locus">STHERM_c00370</name>
</gene>
<evidence type="ECO:0000256" key="2">
    <source>
        <dbReference type="ARBA" id="ARBA00022840"/>
    </source>
</evidence>
<dbReference type="PANTHER" id="PTHR13696:SF99">
    <property type="entry name" value="COBYRINIC ACID AC-DIAMIDE SYNTHASE"/>
    <property type="match status" value="1"/>
</dbReference>
<keyword evidence="3" id="KW-0175">Coiled coil</keyword>
<dbReference type="AlphaFoldDB" id="E0RTE7"/>
<reference evidence="4 5" key="2">
    <citation type="journal article" date="2010" name="J. Bacteriol.">
        <title>Genome sequence of the polysaccharide-degrading, thermophilic anaerobe Spirochaeta thermophila DSM 6192.</title>
        <authorList>
            <person name="Angelov A."/>
            <person name="Liebl S."/>
            <person name="Ballschmiter M."/>
            <person name="Bomeke M."/>
            <person name="Lehmann R."/>
            <person name="Liesegang H."/>
            <person name="Daniel R."/>
            <person name="Liebl W."/>
        </authorList>
    </citation>
    <scope>NUCLEOTIDE SEQUENCE [LARGE SCALE GENOMIC DNA]</scope>
    <source>
        <strain evidence="5">ATCC 49972 / DSM 6192 / RI 19.B1</strain>
    </source>
</reference>
<proteinExistence type="predicted"/>
<dbReference type="PaxDb" id="665571-STHERM_c00370"/>
<keyword evidence="4" id="KW-0282">Flagellum</keyword>
<dbReference type="PANTHER" id="PTHR13696">
    <property type="entry name" value="P-LOOP CONTAINING NUCLEOSIDE TRIPHOSPHATE HYDROLASE"/>
    <property type="match status" value="1"/>
</dbReference>
<dbReference type="RefSeq" id="WP_013312854.1">
    <property type="nucleotide sequence ID" value="NC_014484.1"/>
</dbReference>
<dbReference type="InterPro" id="IPR033756">
    <property type="entry name" value="YlxH/NBP35"/>
</dbReference>
<evidence type="ECO:0000256" key="3">
    <source>
        <dbReference type="SAM" id="Coils"/>
    </source>
</evidence>
<dbReference type="Gene3D" id="3.40.50.300">
    <property type="entry name" value="P-loop containing nucleotide triphosphate hydrolases"/>
    <property type="match status" value="1"/>
</dbReference>
<keyword evidence="4" id="KW-0966">Cell projection</keyword>
<dbReference type="InterPro" id="IPR027417">
    <property type="entry name" value="P-loop_NTPase"/>
</dbReference>
<dbReference type="EMBL" id="CP001698">
    <property type="protein sequence ID" value="ADN01013.1"/>
    <property type="molecule type" value="Genomic_DNA"/>
</dbReference>
<dbReference type="InterPro" id="IPR050678">
    <property type="entry name" value="DNA_Partitioning_ATPase"/>
</dbReference>